<evidence type="ECO:0000256" key="4">
    <source>
        <dbReference type="ARBA" id="ARBA00022833"/>
    </source>
</evidence>
<dbReference type="Proteomes" id="UP000199427">
    <property type="component" value="Unassembled WGS sequence"/>
</dbReference>
<dbReference type="PANTHER" id="PTHR34858:SF1">
    <property type="entry name" value="CYSO-CYSTEINE PEPTIDASE"/>
    <property type="match status" value="1"/>
</dbReference>
<reference evidence="7 8" key="1">
    <citation type="submission" date="2016-10" db="EMBL/GenBank/DDBJ databases">
        <authorList>
            <person name="de Groot N.N."/>
        </authorList>
    </citation>
    <scope>NUCLEOTIDE SEQUENCE [LARGE SCALE GENOMIC DNA]</scope>
    <source>
        <strain evidence="7 8">DSM 21633</strain>
    </source>
</reference>
<dbReference type="GO" id="GO:0008270">
    <property type="term" value="F:zinc ion binding"/>
    <property type="evidence" value="ECO:0007669"/>
    <property type="project" value="TreeGrafter"/>
</dbReference>
<evidence type="ECO:0000259" key="6">
    <source>
        <dbReference type="PROSITE" id="PS50249"/>
    </source>
</evidence>
<dbReference type="InterPro" id="IPR028090">
    <property type="entry name" value="JAB_dom_prok"/>
</dbReference>
<dbReference type="GO" id="GO:0006508">
    <property type="term" value="P:proteolysis"/>
    <property type="evidence" value="ECO:0007669"/>
    <property type="project" value="UniProtKB-KW"/>
</dbReference>
<evidence type="ECO:0000256" key="3">
    <source>
        <dbReference type="ARBA" id="ARBA00022801"/>
    </source>
</evidence>
<keyword evidence="5" id="KW-0482">Metalloprotease</keyword>
<protein>
    <submittedName>
        <fullName evidence="7">Proteasome lid subunit RPN8/RPN11, contains Jab1/MPN metalloenzyme (JAMM) motif</fullName>
    </submittedName>
</protein>
<dbReference type="InterPro" id="IPR051929">
    <property type="entry name" value="VirAsm_ModProt"/>
</dbReference>
<keyword evidence="1" id="KW-0645">Protease</keyword>
<dbReference type="CDD" id="cd08070">
    <property type="entry name" value="MPN_like"/>
    <property type="match status" value="1"/>
</dbReference>
<evidence type="ECO:0000313" key="7">
    <source>
        <dbReference type="EMBL" id="SEQ60935.1"/>
    </source>
</evidence>
<sequence>MTHADPITIKRHVLNEMIEHATYSLPSEGCGLLIGQKRKIQTFLPLINESKDENQFKITSKQLERVLSAVSFINQEVVAIYHSHPSTRAVPSSLDLRNHMDTDVKMIIVSLKHLKPTVKCYEILNHLDYKECPLIIDNGSGKEVNENGKKV</sequence>
<dbReference type="RefSeq" id="WP_091773779.1">
    <property type="nucleotide sequence ID" value="NZ_CAESCL010000010.1"/>
</dbReference>
<dbReference type="Gene3D" id="3.40.140.10">
    <property type="entry name" value="Cytidine Deaminase, domain 2"/>
    <property type="match status" value="1"/>
</dbReference>
<evidence type="ECO:0000256" key="1">
    <source>
        <dbReference type="ARBA" id="ARBA00022670"/>
    </source>
</evidence>
<dbReference type="PANTHER" id="PTHR34858">
    <property type="entry name" value="CYSO-CYSTEINE PEPTIDASE"/>
    <property type="match status" value="1"/>
</dbReference>
<organism evidence="7 8">
    <name type="scientific">Piscibacillus halophilus</name>
    <dbReference type="NCBI Taxonomy" id="571933"/>
    <lineage>
        <taxon>Bacteria</taxon>
        <taxon>Bacillati</taxon>
        <taxon>Bacillota</taxon>
        <taxon>Bacilli</taxon>
        <taxon>Bacillales</taxon>
        <taxon>Bacillaceae</taxon>
        <taxon>Piscibacillus</taxon>
    </lineage>
</organism>
<keyword evidence="8" id="KW-1185">Reference proteome</keyword>
<evidence type="ECO:0000256" key="2">
    <source>
        <dbReference type="ARBA" id="ARBA00022723"/>
    </source>
</evidence>
<dbReference type="OrthoDB" id="9802958at2"/>
<keyword evidence="4" id="KW-0862">Zinc</keyword>
<evidence type="ECO:0000313" key="8">
    <source>
        <dbReference type="Proteomes" id="UP000199427"/>
    </source>
</evidence>
<dbReference type="AlphaFoldDB" id="A0A1H9HF47"/>
<feature type="domain" description="MPN" evidence="6">
    <location>
        <begin position="7"/>
        <end position="135"/>
    </location>
</feature>
<dbReference type="Pfam" id="PF14464">
    <property type="entry name" value="Prok-JAB"/>
    <property type="match status" value="1"/>
</dbReference>
<accession>A0A1H9HF47</accession>
<dbReference type="GO" id="GO:0000502">
    <property type="term" value="C:proteasome complex"/>
    <property type="evidence" value="ECO:0007669"/>
    <property type="project" value="UniProtKB-KW"/>
</dbReference>
<gene>
    <name evidence="7" type="ORF">SAMN05216362_1193</name>
</gene>
<dbReference type="SUPFAM" id="SSF102712">
    <property type="entry name" value="JAB1/MPN domain"/>
    <property type="match status" value="1"/>
</dbReference>
<dbReference type="EMBL" id="FOES01000019">
    <property type="protein sequence ID" value="SEQ60935.1"/>
    <property type="molecule type" value="Genomic_DNA"/>
</dbReference>
<dbReference type="InterPro" id="IPR037518">
    <property type="entry name" value="MPN"/>
</dbReference>
<dbReference type="GO" id="GO:0008235">
    <property type="term" value="F:metalloexopeptidase activity"/>
    <property type="evidence" value="ECO:0007669"/>
    <property type="project" value="TreeGrafter"/>
</dbReference>
<dbReference type="STRING" id="571933.SAMN05216362_1193"/>
<keyword evidence="3" id="KW-0378">Hydrolase</keyword>
<keyword evidence="2" id="KW-0479">Metal-binding</keyword>
<name>A0A1H9HF47_9BACI</name>
<proteinExistence type="predicted"/>
<dbReference type="PROSITE" id="PS50249">
    <property type="entry name" value="MPN"/>
    <property type="match status" value="1"/>
</dbReference>
<evidence type="ECO:0000256" key="5">
    <source>
        <dbReference type="ARBA" id="ARBA00023049"/>
    </source>
</evidence>
<keyword evidence="7" id="KW-0647">Proteasome</keyword>